<keyword evidence="3" id="KW-1185">Reference proteome</keyword>
<accession>A0AAV7M7B2</accession>
<comment type="caution">
    <text evidence="2">The sequence shown here is derived from an EMBL/GenBank/DDBJ whole genome shotgun (WGS) entry which is preliminary data.</text>
</comment>
<feature type="compositionally biased region" description="Basic and acidic residues" evidence="1">
    <location>
        <begin position="178"/>
        <end position="190"/>
    </location>
</feature>
<dbReference type="AlphaFoldDB" id="A0AAV7M7B2"/>
<protein>
    <submittedName>
        <fullName evidence="2">Uncharacterized protein</fullName>
    </submittedName>
</protein>
<dbReference type="Proteomes" id="UP001066276">
    <property type="component" value="Chromosome 10"/>
</dbReference>
<evidence type="ECO:0000313" key="2">
    <source>
        <dbReference type="EMBL" id="KAJ1099690.1"/>
    </source>
</evidence>
<organism evidence="2 3">
    <name type="scientific">Pleurodeles waltl</name>
    <name type="common">Iberian ribbed newt</name>
    <dbReference type="NCBI Taxonomy" id="8319"/>
    <lineage>
        <taxon>Eukaryota</taxon>
        <taxon>Metazoa</taxon>
        <taxon>Chordata</taxon>
        <taxon>Craniata</taxon>
        <taxon>Vertebrata</taxon>
        <taxon>Euteleostomi</taxon>
        <taxon>Amphibia</taxon>
        <taxon>Batrachia</taxon>
        <taxon>Caudata</taxon>
        <taxon>Salamandroidea</taxon>
        <taxon>Salamandridae</taxon>
        <taxon>Pleurodelinae</taxon>
        <taxon>Pleurodeles</taxon>
    </lineage>
</organism>
<name>A0AAV7M7B2_PLEWA</name>
<evidence type="ECO:0000313" key="3">
    <source>
        <dbReference type="Proteomes" id="UP001066276"/>
    </source>
</evidence>
<dbReference type="EMBL" id="JANPWB010000014">
    <property type="protein sequence ID" value="KAJ1099690.1"/>
    <property type="molecule type" value="Genomic_DNA"/>
</dbReference>
<proteinExistence type="predicted"/>
<evidence type="ECO:0000256" key="1">
    <source>
        <dbReference type="SAM" id="MobiDB-lite"/>
    </source>
</evidence>
<reference evidence="2" key="1">
    <citation type="journal article" date="2022" name="bioRxiv">
        <title>Sequencing and chromosome-scale assembly of the giantPleurodeles waltlgenome.</title>
        <authorList>
            <person name="Brown T."/>
            <person name="Elewa A."/>
            <person name="Iarovenko S."/>
            <person name="Subramanian E."/>
            <person name="Araus A.J."/>
            <person name="Petzold A."/>
            <person name="Susuki M."/>
            <person name="Suzuki K.-i.T."/>
            <person name="Hayashi T."/>
            <person name="Toyoda A."/>
            <person name="Oliveira C."/>
            <person name="Osipova E."/>
            <person name="Leigh N.D."/>
            <person name="Simon A."/>
            <person name="Yun M.H."/>
        </authorList>
    </citation>
    <scope>NUCLEOTIDE SEQUENCE</scope>
    <source>
        <strain evidence="2">20211129_DDA</strain>
        <tissue evidence="2">Liver</tissue>
    </source>
</reference>
<feature type="region of interest" description="Disordered" evidence="1">
    <location>
        <begin position="169"/>
        <end position="190"/>
    </location>
</feature>
<sequence>MDLVCSVTGPQCFEEGPSGLLKEAVSPSVYSSYCGVGLLSARGGRFAASLNSYSPGPADSETSGRLKGVHALSSCLHLASTSQAGIVRGQSGQGKSEAPEALCDVISLGAGQAARTPLGTSTAAGELSSCLRCCGLQGQLKRAAAPLDRVRLVGEAGAREMRVVSFKPPADAPTSAVFRDKQSACRPRGD</sequence>
<gene>
    <name evidence="2" type="ORF">NDU88_004789</name>
</gene>